<dbReference type="PANTHER" id="PTHR37984">
    <property type="entry name" value="PROTEIN CBG26694"/>
    <property type="match status" value="1"/>
</dbReference>
<proteinExistence type="predicted"/>
<comment type="caution">
    <text evidence="4">The sequence shown here is derived from an EMBL/GenBank/DDBJ whole genome shotgun (WGS) entry which is preliminary data.</text>
</comment>
<dbReference type="InterPro" id="IPR043502">
    <property type="entry name" value="DNA/RNA_pol_sf"/>
</dbReference>
<dbReference type="EC" id="2.7.7.49" evidence="1"/>
<dbReference type="Gene3D" id="3.10.10.10">
    <property type="entry name" value="HIV Type 1 Reverse Transcriptase, subunit A, domain 1"/>
    <property type="match status" value="1"/>
</dbReference>
<protein>
    <recommendedName>
        <fullName evidence="1">RNA-directed DNA polymerase</fullName>
        <ecNumber evidence="1">2.7.7.49</ecNumber>
    </recommendedName>
</protein>
<dbReference type="InterPro" id="IPR000477">
    <property type="entry name" value="RT_dom"/>
</dbReference>
<dbReference type="InterPro" id="IPR050951">
    <property type="entry name" value="Retrovirus_Pol_polyprotein"/>
</dbReference>
<accession>A0AA38J3T2</accession>
<evidence type="ECO:0000259" key="3">
    <source>
        <dbReference type="PROSITE" id="PS50878"/>
    </source>
</evidence>
<dbReference type="GO" id="GO:0003964">
    <property type="term" value="F:RNA-directed DNA polymerase activity"/>
    <property type="evidence" value="ECO:0007669"/>
    <property type="project" value="UniProtKB-EC"/>
</dbReference>
<gene>
    <name evidence="4" type="ORF">Zmor_001477</name>
</gene>
<reference evidence="4" key="1">
    <citation type="journal article" date="2023" name="G3 (Bethesda)">
        <title>Whole genome assemblies of Zophobas morio and Tenebrio molitor.</title>
        <authorList>
            <person name="Kaur S."/>
            <person name="Stinson S.A."/>
            <person name="diCenzo G.C."/>
        </authorList>
    </citation>
    <scope>NUCLEOTIDE SEQUENCE</scope>
    <source>
        <strain evidence="4">QUZm001</strain>
    </source>
</reference>
<dbReference type="Gene3D" id="3.30.70.270">
    <property type="match status" value="2"/>
</dbReference>
<dbReference type="InterPro" id="IPR043128">
    <property type="entry name" value="Rev_trsase/Diguanyl_cyclase"/>
</dbReference>
<sequence>MPRINDILHTAKHTPFMSTIDLQAGYWQVPIAEEDRGKTCFVTPLRTFKFNRIPVGLRNAPATFVRLMDRFRSGLNDTAVFVYIDDILVLSAIFEKHIIDLQTVFSGLKLFGLRARREKCSFFSNSVKFLGHILTSDGIKTNSDKIAAIKLLRPPSNRKRLQSFIQTCSWYRKFVSEFSEIAHPLSNLLKKNASFQFGEAELRAFETLKERLTTAPVLAQADQTKPYILRTDASCYALGAVLL</sequence>
<dbReference type="SUPFAM" id="SSF56672">
    <property type="entry name" value="DNA/RNA polymerases"/>
    <property type="match status" value="1"/>
</dbReference>
<dbReference type="Pfam" id="PF17919">
    <property type="entry name" value="RT_RNaseH_2"/>
    <property type="match status" value="1"/>
</dbReference>
<evidence type="ECO:0000313" key="5">
    <source>
        <dbReference type="Proteomes" id="UP001168821"/>
    </source>
</evidence>
<dbReference type="PANTHER" id="PTHR37984:SF5">
    <property type="entry name" value="PROTEIN NYNRIN-LIKE"/>
    <property type="match status" value="1"/>
</dbReference>
<dbReference type="Pfam" id="PF00078">
    <property type="entry name" value="RVT_1"/>
    <property type="match status" value="1"/>
</dbReference>
<name>A0AA38J3T2_9CUCU</name>
<evidence type="ECO:0000256" key="1">
    <source>
        <dbReference type="ARBA" id="ARBA00012493"/>
    </source>
</evidence>
<dbReference type="InterPro" id="IPR041577">
    <property type="entry name" value="RT_RNaseH_2"/>
</dbReference>
<evidence type="ECO:0000256" key="2">
    <source>
        <dbReference type="ARBA" id="ARBA00023268"/>
    </source>
</evidence>
<evidence type="ECO:0000313" key="4">
    <source>
        <dbReference type="EMBL" id="KAJ3666019.1"/>
    </source>
</evidence>
<keyword evidence="5" id="KW-1185">Reference proteome</keyword>
<dbReference type="EMBL" id="JALNTZ010000001">
    <property type="protein sequence ID" value="KAJ3666019.1"/>
    <property type="molecule type" value="Genomic_DNA"/>
</dbReference>
<dbReference type="PROSITE" id="PS50878">
    <property type="entry name" value="RT_POL"/>
    <property type="match status" value="1"/>
</dbReference>
<keyword evidence="2" id="KW-0511">Multifunctional enzyme</keyword>
<dbReference type="Proteomes" id="UP001168821">
    <property type="component" value="Unassembled WGS sequence"/>
</dbReference>
<organism evidence="4 5">
    <name type="scientific">Zophobas morio</name>
    <dbReference type="NCBI Taxonomy" id="2755281"/>
    <lineage>
        <taxon>Eukaryota</taxon>
        <taxon>Metazoa</taxon>
        <taxon>Ecdysozoa</taxon>
        <taxon>Arthropoda</taxon>
        <taxon>Hexapoda</taxon>
        <taxon>Insecta</taxon>
        <taxon>Pterygota</taxon>
        <taxon>Neoptera</taxon>
        <taxon>Endopterygota</taxon>
        <taxon>Coleoptera</taxon>
        <taxon>Polyphaga</taxon>
        <taxon>Cucujiformia</taxon>
        <taxon>Tenebrionidae</taxon>
        <taxon>Zophobas</taxon>
    </lineage>
</organism>
<dbReference type="CDD" id="cd01647">
    <property type="entry name" value="RT_LTR"/>
    <property type="match status" value="1"/>
</dbReference>
<feature type="domain" description="Reverse transcriptase" evidence="3">
    <location>
        <begin position="1"/>
        <end position="134"/>
    </location>
</feature>
<dbReference type="FunFam" id="3.30.70.270:FF:000020">
    <property type="entry name" value="Transposon Tf2-6 polyprotein-like Protein"/>
    <property type="match status" value="1"/>
</dbReference>
<dbReference type="AlphaFoldDB" id="A0AA38J3T2"/>